<feature type="non-terminal residue" evidence="1">
    <location>
        <position position="147"/>
    </location>
</feature>
<accession>B9TCW3</accession>
<reference evidence="2" key="1">
    <citation type="journal article" date="2010" name="Nat. Biotechnol.">
        <title>Draft genome sequence of the oilseed species Ricinus communis.</title>
        <authorList>
            <person name="Chan A.P."/>
            <person name="Crabtree J."/>
            <person name="Zhao Q."/>
            <person name="Lorenzi H."/>
            <person name="Orvis J."/>
            <person name="Puiu D."/>
            <person name="Melake-Berhan A."/>
            <person name="Jones K.M."/>
            <person name="Redman J."/>
            <person name="Chen G."/>
            <person name="Cahoon E.B."/>
            <person name="Gedil M."/>
            <person name="Stanke M."/>
            <person name="Haas B.J."/>
            <person name="Wortman J.R."/>
            <person name="Fraser-Liggett C.M."/>
            <person name="Ravel J."/>
            <person name="Rabinowicz P.D."/>
        </authorList>
    </citation>
    <scope>NUCLEOTIDE SEQUENCE [LARGE SCALE GENOMIC DNA]</scope>
    <source>
        <strain evidence="2">cv. Hale</strain>
    </source>
</reference>
<evidence type="ECO:0000313" key="2">
    <source>
        <dbReference type="Proteomes" id="UP000008311"/>
    </source>
</evidence>
<dbReference type="Proteomes" id="UP000008311">
    <property type="component" value="Unassembled WGS sequence"/>
</dbReference>
<name>B9TCW3_RICCO</name>
<protein>
    <submittedName>
        <fullName evidence="1">Uncharacterized protein</fullName>
    </submittedName>
</protein>
<keyword evidence="2" id="KW-1185">Reference proteome</keyword>
<sequence>MVEARPHDIERIDFFLQECSDPIELLLKFGVGGEFPGHVCLPLDGSCNGRKALRWVNVTPCYTYCNSYPTVTLAWFLAVDFQELTEIPYESDDHRVLVEIGTRKDKVHADLVDLIDQQMRRGAAFDIALGAIAFQFERLDAGTENGE</sequence>
<proteinExistence type="predicted"/>
<organism evidence="1 2">
    <name type="scientific">Ricinus communis</name>
    <name type="common">Castor bean</name>
    <dbReference type="NCBI Taxonomy" id="3988"/>
    <lineage>
        <taxon>Eukaryota</taxon>
        <taxon>Viridiplantae</taxon>
        <taxon>Streptophyta</taxon>
        <taxon>Embryophyta</taxon>
        <taxon>Tracheophyta</taxon>
        <taxon>Spermatophyta</taxon>
        <taxon>Magnoliopsida</taxon>
        <taxon>eudicotyledons</taxon>
        <taxon>Gunneridae</taxon>
        <taxon>Pentapetalae</taxon>
        <taxon>rosids</taxon>
        <taxon>fabids</taxon>
        <taxon>Malpighiales</taxon>
        <taxon>Euphorbiaceae</taxon>
        <taxon>Acalyphoideae</taxon>
        <taxon>Acalypheae</taxon>
        <taxon>Ricinus</taxon>
    </lineage>
</organism>
<gene>
    <name evidence="1" type="ORF">RCOM_1948570</name>
</gene>
<evidence type="ECO:0000313" key="1">
    <source>
        <dbReference type="EMBL" id="EEF26302.1"/>
    </source>
</evidence>
<dbReference type="InParanoid" id="B9TCW3"/>
<dbReference type="AlphaFoldDB" id="B9TCW3"/>
<dbReference type="EMBL" id="EQ977631">
    <property type="protein sequence ID" value="EEF26302.1"/>
    <property type="molecule type" value="Genomic_DNA"/>
</dbReference>